<dbReference type="AlphaFoldDB" id="A0A0E0P848"/>
<name>A0A0E0P848_ORYRU</name>
<dbReference type="EnsemblPlants" id="ORUFI04G11040.1">
    <property type="protein sequence ID" value="ORUFI04G11040.1"/>
    <property type="gene ID" value="ORUFI04G11040"/>
</dbReference>
<dbReference type="OMA" id="AWGATTE"/>
<dbReference type="Proteomes" id="UP000008022">
    <property type="component" value="Unassembled WGS sequence"/>
</dbReference>
<proteinExistence type="predicted"/>
<evidence type="ECO:0000313" key="2">
    <source>
        <dbReference type="Proteomes" id="UP000008022"/>
    </source>
</evidence>
<protein>
    <submittedName>
        <fullName evidence="1">Uncharacterized protein</fullName>
    </submittedName>
</protein>
<evidence type="ECO:0000313" key="1">
    <source>
        <dbReference type="EnsemblPlants" id="ORUFI04G11040.1"/>
    </source>
</evidence>
<reference evidence="2" key="1">
    <citation type="submission" date="2013-06" db="EMBL/GenBank/DDBJ databases">
        <authorList>
            <person name="Zhao Q."/>
        </authorList>
    </citation>
    <scope>NUCLEOTIDE SEQUENCE</scope>
    <source>
        <strain evidence="2">cv. W1943</strain>
    </source>
</reference>
<keyword evidence="2" id="KW-1185">Reference proteome</keyword>
<dbReference type="HOGENOM" id="CLU_2658887_0_0_1"/>
<accession>A0A0E0P848</accession>
<sequence length="80" mass="8009">MTEDMSAATSPAWGATTEDVAANDVVAGLPPGAPAPPSAIHGAAVNAHLRLHPRGRPVRPPSVPQLCRGPSPVGAFVAGR</sequence>
<organism evidence="1 2">
    <name type="scientific">Oryza rufipogon</name>
    <name type="common">Brownbeard rice</name>
    <name type="synonym">Asian wild rice</name>
    <dbReference type="NCBI Taxonomy" id="4529"/>
    <lineage>
        <taxon>Eukaryota</taxon>
        <taxon>Viridiplantae</taxon>
        <taxon>Streptophyta</taxon>
        <taxon>Embryophyta</taxon>
        <taxon>Tracheophyta</taxon>
        <taxon>Spermatophyta</taxon>
        <taxon>Magnoliopsida</taxon>
        <taxon>Liliopsida</taxon>
        <taxon>Poales</taxon>
        <taxon>Poaceae</taxon>
        <taxon>BOP clade</taxon>
        <taxon>Oryzoideae</taxon>
        <taxon>Oryzeae</taxon>
        <taxon>Oryzinae</taxon>
        <taxon>Oryza</taxon>
    </lineage>
</organism>
<reference evidence="1" key="2">
    <citation type="submission" date="2015-06" db="UniProtKB">
        <authorList>
            <consortium name="EnsemblPlants"/>
        </authorList>
    </citation>
    <scope>IDENTIFICATION</scope>
</reference>
<dbReference type="Gramene" id="ORUFI04G11040.1">
    <property type="protein sequence ID" value="ORUFI04G11040.1"/>
    <property type="gene ID" value="ORUFI04G11040"/>
</dbReference>